<protein>
    <submittedName>
        <fullName evidence="3">Uncharacterized protein</fullName>
    </submittedName>
</protein>
<feature type="transmembrane region" description="Helical" evidence="1">
    <location>
        <begin position="85"/>
        <end position="107"/>
    </location>
</feature>
<evidence type="ECO:0000313" key="3">
    <source>
        <dbReference type="WBParaSite" id="Minc3s06405g39782"/>
    </source>
</evidence>
<dbReference type="Proteomes" id="UP000887563">
    <property type="component" value="Unplaced"/>
</dbReference>
<dbReference type="WBParaSite" id="Minc3s06405g39782">
    <property type="protein sequence ID" value="Minc3s06405g39782"/>
    <property type="gene ID" value="Minc3s06405g39782"/>
</dbReference>
<keyword evidence="2" id="KW-1185">Reference proteome</keyword>
<keyword evidence="1" id="KW-0812">Transmembrane</keyword>
<reference evidence="3" key="1">
    <citation type="submission" date="2022-11" db="UniProtKB">
        <authorList>
            <consortium name="WormBaseParasite"/>
        </authorList>
    </citation>
    <scope>IDENTIFICATION</scope>
</reference>
<proteinExistence type="predicted"/>
<sequence length="186" mass="21170">MDGWYALENMGEAWKLWKPADVFCMVVGGALHGGSFVYMVAVFSSGPTGRSCSTYGQMGATGTWRECGQLLNMVGHWRTMGPGVVFFKFFFIFLMSSWWLACSWWWFGGRDLVVYLARLPDWWSRLHGGLVEDLQKYGGWLDQQQKHLMDGWTIMDVSATTVDVAAMGADLCFMVQDNLSLHYFVR</sequence>
<feature type="transmembrane region" description="Helical" evidence="1">
    <location>
        <begin position="20"/>
        <end position="43"/>
    </location>
</feature>
<accession>A0A914NH67</accession>
<organism evidence="2 3">
    <name type="scientific">Meloidogyne incognita</name>
    <name type="common">Southern root-knot nematode worm</name>
    <name type="synonym">Oxyuris incognita</name>
    <dbReference type="NCBI Taxonomy" id="6306"/>
    <lineage>
        <taxon>Eukaryota</taxon>
        <taxon>Metazoa</taxon>
        <taxon>Ecdysozoa</taxon>
        <taxon>Nematoda</taxon>
        <taxon>Chromadorea</taxon>
        <taxon>Rhabditida</taxon>
        <taxon>Tylenchina</taxon>
        <taxon>Tylenchomorpha</taxon>
        <taxon>Tylenchoidea</taxon>
        <taxon>Meloidogynidae</taxon>
        <taxon>Meloidogyninae</taxon>
        <taxon>Meloidogyne</taxon>
        <taxon>Meloidogyne incognita group</taxon>
    </lineage>
</organism>
<evidence type="ECO:0000256" key="1">
    <source>
        <dbReference type="SAM" id="Phobius"/>
    </source>
</evidence>
<keyword evidence="1" id="KW-1133">Transmembrane helix</keyword>
<keyword evidence="1" id="KW-0472">Membrane</keyword>
<dbReference type="AlphaFoldDB" id="A0A914NH67"/>
<name>A0A914NH67_MELIC</name>
<evidence type="ECO:0000313" key="2">
    <source>
        <dbReference type="Proteomes" id="UP000887563"/>
    </source>
</evidence>